<gene>
    <name evidence="2" type="ORF">A7U60_g489</name>
</gene>
<dbReference type="SUPFAM" id="SSF51445">
    <property type="entry name" value="(Trans)glycosidases"/>
    <property type="match status" value="1"/>
</dbReference>
<dbReference type="PROSITE" id="PS51910">
    <property type="entry name" value="GH18_2"/>
    <property type="match status" value="1"/>
</dbReference>
<evidence type="ECO:0000259" key="1">
    <source>
        <dbReference type="PROSITE" id="PS51910"/>
    </source>
</evidence>
<reference evidence="2" key="1">
    <citation type="submission" date="2016-06" db="EMBL/GenBank/DDBJ databases">
        <title>Draft Genome sequence of the fungus Inonotus baumii.</title>
        <authorList>
            <person name="Zhu H."/>
            <person name="Lin W."/>
        </authorList>
    </citation>
    <scope>NUCLEOTIDE SEQUENCE</scope>
    <source>
        <strain evidence="2">821</strain>
    </source>
</reference>
<keyword evidence="3" id="KW-1185">Reference proteome</keyword>
<dbReference type="Proteomes" id="UP000757232">
    <property type="component" value="Unassembled WGS sequence"/>
</dbReference>
<proteinExistence type="predicted"/>
<evidence type="ECO:0000313" key="3">
    <source>
        <dbReference type="Proteomes" id="UP000757232"/>
    </source>
</evidence>
<dbReference type="GO" id="GO:0005975">
    <property type="term" value="P:carbohydrate metabolic process"/>
    <property type="evidence" value="ECO:0007669"/>
    <property type="project" value="InterPro"/>
</dbReference>
<dbReference type="OrthoDB" id="3022280at2759"/>
<dbReference type="Gene3D" id="3.20.20.80">
    <property type="entry name" value="Glycosidases"/>
    <property type="match status" value="1"/>
</dbReference>
<dbReference type="InterPro" id="IPR050314">
    <property type="entry name" value="Glycosyl_Hydrlase_18"/>
</dbReference>
<dbReference type="PANTHER" id="PTHR11177">
    <property type="entry name" value="CHITINASE"/>
    <property type="match status" value="1"/>
</dbReference>
<dbReference type="InterPro" id="IPR029070">
    <property type="entry name" value="Chitinase_insertion_sf"/>
</dbReference>
<dbReference type="PANTHER" id="PTHR11177:SF317">
    <property type="entry name" value="CHITINASE 12-RELATED"/>
    <property type="match status" value="1"/>
</dbReference>
<dbReference type="InterPro" id="IPR001223">
    <property type="entry name" value="Glyco_hydro18_cat"/>
</dbReference>
<evidence type="ECO:0000313" key="2">
    <source>
        <dbReference type="EMBL" id="OCB92153.1"/>
    </source>
</evidence>
<dbReference type="GO" id="GO:0008061">
    <property type="term" value="F:chitin binding"/>
    <property type="evidence" value="ECO:0007669"/>
    <property type="project" value="TreeGrafter"/>
</dbReference>
<dbReference type="InterPro" id="IPR017853">
    <property type="entry name" value="GH"/>
</dbReference>
<accession>A0A9Q5I5F2</accession>
<feature type="domain" description="GH18" evidence="1">
    <location>
        <begin position="1"/>
        <end position="168"/>
    </location>
</feature>
<name>A0A9Q5I5F2_SANBA</name>
<protein>
    <submittedName>
        <fullName evidence="2">Chitinase</fullName>
    </submittedName>
</protein>
<comment type="caution">
    <text evidence="2">The sequence shown here is derived from an EMBL/GenBank/DDBJ whole genome shotgun (WGS) entry which is preliminary data.</text>
</comment>
<dbReference type="SUPFAM" id="SSF54556">
    <property type="entry name" value="Chitinase insertion domain"/>
    <property type="match status" value="1"/>
</dbReference>
<dbReference type="GO" id="GO:0005576">
    <property type="term" value="C:extracellular region"/>
    <property type="evidence" value="ECO:0007669"/>
    <property type="project" value="TreeGrafter"/>
</dbReference>
<dbReference type="EMBL" id="LNZH02000026">
    <property type="protein sequence ID" value="OCB92153.1"/>
    <property type="molecule type" value="Genomic_DNA"/>
</dbReference>
<dbReference type="GO" id="GO:0004568">
    <property type="term" value="F:chitinase activity"/>
    <property type="evidence" value="ECO:0007669"/>
    <property type="project" value="TreeGrafter"/>
</dbReference>
<dbReference type="Pfam" id="PF00704">
    <property type="entry name" value="Glyco_hydro_18"/>
    <property type="match status" value="1"/>
</dbReference>
<dbReference type="Gene3D" id="3.10.50.10">
    <property type="match status" value="1"/>
</dbReference>
<organism evidence="2 3">
    <name type="scientific">Sanghuangporus baumii</name>
    <name type="common">Phellinus baumii</name>
    <dbReference type="NCBI Taxonomy" id="108892"/>
    <lineage>
        <taxon>Eukaryota</taxon>
        <taxon>Fungi</taxon>
        <taxon>Dikarya</taxon>
        <taxon>Basidiomycota</taxon>
        <taxon>Agaricomycotina</taxon>
        <taxon>Agaricomycetes</taxon>
        <taxon>Hymenochaetales</taxon>
        <taxon>Hymenochaetaceae</taxon>
        <taxon>Sanghuangporus</taxon>
    </lineage>
</organism>
<dbReference type="AlphaFoldDB" id="A0A9Q5I5F2"/>
<sequence length="172" mass="18113">MLPMPGKAKTVFSIENQQGRAVGAVAAWTAAGIPVSKIVLGVASYGHAFTLPPFSGPASGDPAGADVCGNYQQVGDTWNFWSLVDAGILLENGTATPGVPYRFDDCSKTDYVYNKTTGAMMSYDGPSAFAAKGEFIKNMGLRVFAIWKAAGDFNDIPLDTIREAAGSDDCDE</sequence>
<dbReference type="GO" id="GO:0006032">
    <property type="term" value="P:chitin catabolic process"/>
    <property type="evidence" value="ECO:0007669"/>
    <property type="project" value="TreeGrafter"/>
</dbReference>